<reference evidence="2 3" key="1">
    <citation type="submission" date="2017-11" db="EMBL/GenBank/DDBJ databases">
        <title>De-novo sequencing of pomegranate (Punica granatum L.) genome.</title>
        <authorList>
            <person name="Akparov Z."/>
            <person name="Amiraslanov A."/>
            <person name="Hajiyeva S."/>
            <person name="Abbasov M."/>
            <person name="Kaur K."/>
            <person name="Hamwieh A."/>
            <person name="Solovyev V."/>
            <person name="Salamov A."/>
            <person name="Braich B."/>
            <person name="Kosarev P."/>
            <person name="Mahmoud A."/>
            <person name="Hajiyev E."/>
            <person name="Babayeva S."/>
            <person name="Izzatullayeva V."/>
            <person name="Mammadov A."/>
            <person name="Mammadov A."/>
            <person name="Sharifova S."/>
            <person name="Ojaghi J."/>
            <person name="Eynullazada K."/>
            <person name="Bayramov B."/>
            <person name="Abdulazimova A."/>
            <person name="Shahmuradov I."/>
        </authorList>
    </citation>
    <scope>NUCLEOTIDE SEQUENCE [LARGE SCALE GENOMIC DNA]</scope>
    <source>
        <strain evidence="3">cv. AG2017</strain>
        <tissue evidence="2">Leaf</tissue>
    </source>
</reference>
<comment type="caution">
    <text evidence="2">The sequence shown here is derived from an EMBL/GenBank/DDBJ whole genome shotgun (WGS) entry which is preliminary data.</text>
</comment>
<gene>
    <name evidence="2" type="ORF">CRG98_043038</name>
</gene>
<dbReference type="Proteomes" id="UP000233551">
    <property type="component" value="Unassembled WGS sequence"/>
</dbReference>
<feature type="non-terminal residue" evidence="2">
    <location>
        <position position="1"/>
    </location>
</feature>
<evidence type="ECO:0000313" key="2">
    <source>
        <dbReference type="EMBL" id="PKI36570.1"/>
    </source>
</evidence>
<feature type="compositionally biased region" description="Polar residues" evidence="1">
    <location>
        <begin position="41"/>
        <end position="52"/>
    </location>
</feature>
<name>A0A2I0HYF8_PUNGR</name>
<dbReference type="AlphaFoldDB" id="A0A2I0HYF8"/>
<sequence>ISRSAIFGRSTGSSRPLAYSGTESDSFQGRSTGASPAPQERLSSGQRVSSQLGYADPRRIPRRSITHTRDYESALKGIEKLRFDSNGRA</sequence>
<evidence type="ECO:0000313" key="3">
    <source>
        <dbReference type="Proteomes" id="UP000233551"/>
    </source>
</evidence>
<dbReference type="EMBL" id="PGOL01004782">
    <property type="protein sequence ID" value="PKI36570.1"/>
    <property type="molecule type" value="Genomic_DNA"/>
</dbReference>
<feature type="compositionally biased region" description="Polar residues" evidence="1">
    <location>
        <begin position="21"/>
        <end position="34"/>
    </location>
</feature>
<accession>A0A2I0HYF8</accession>
<proteinExistence type="predicted"/>
<protein>
    <submittedName>
        <fullName evidence="2">Uncharacterized protein</fullName>
    </submittedName>
</protein>
<feature type="region of interest" description="Disordered" evidence="1">
    <location>
        <begin position="1"/>
        <end position="68"/>
    </location>
</feature>
<keyword evidence="3" id="KW-1185">Reference proteome</keyword>
<organism evidence="2 3">
    <name type="scientific">Punica granatum</name>
    <name type="common">Pomegranate</name>
    <dbReference type="NCBI Taxonomy" id="22663"/>
    <lineage>
        <taxon>Eukaryota</taxon>
        <taxon>Viridiplantae</taxon>
        <taxon>Streptophyta</taxon>
        <taxon>Embryophyta</taxon>
        <taxon>Tracheophyta</taxon>
        <taxon>Spermatophyta</taxon>
        <taxon>Magnoliopsida</taxon>
        <taxon>eudicotyledons</taxon>
        <taxon>Gunneridae</taxon>
        <taxon>Pentapetalae</taxon>
        <taxon>rosids</taxon>
        <taxon>malvids</taxon>
        <taxon>Myrtales</taxon>
        <taxon>Lythraceae</taxon>
        <taxon>Punica</taxon>
    </lineage>
</organism>
<evidence type="ECO:0000256" key="1">
    <source>
        <dbReference type="SAM" id="MobiDB-lite"/>
    </source>
</evidence>